<evidence type="ECO:0000313" key="2">
    <source>
        <dbReference type="Proteomes" id="UP000053259"/>
    </source>
</evidence>
<gene>
    <name evidence="1" type="ORF">PV09_08441</name>
</gene>
<proteinExistence type="predicted"/>
<organism evidence="1 2">
    <name type="scientific">Verruconis gallopava</name>
    <dbReference type="NCBI Taxonomy" id="253628"/>
    <lineage>
        <taxon>Eukaryota</taxon>
        <taxon>Fungi</taxon>
        <taxon>Dikarya</taxon>
        <taxon>Ascomycota</taxon>
        <taxon>Pezizomycotina</taxon>
        <taxon>Dothideomycetes</taxon>
        <taxon>Pleosporomycetidae</taxon>
        <taxon>Venturiales</taxon>
        <taxon>Sympoventuriaceae</taxon>
        <taxon>Verruconis</taxon>
    </lineage>
</organism>
<dbReference type="InParanoid" id="A0A0D2A0T9"/>
<reference evidence="1 2" key="1">
    <citation type="submission" date="2015-01" db="EMBL/GenBank/DDBJ databases">
        <title>The Genome Sequence of Ochroconis gallopava CBS43764.</title>
        <authorList>
            <consortium name="The Broad Institute Genomics Platform"/>
            <person name="Cuomo C."/>
            <person name="de Hoog S."/>
            <person name="Gorbushina A."/>
            <person name="Stielow B."/>
            <person name="Teixiera M."/>
            <person name="Abouelleil A."/>
            <person name="Chapman S.B."/>
            <person name="Priest M."/>
            <person name="Young S.K."/>
            <person name="Wortman J."/>
            <person name="Nusbaum C."/>
            <person name="Birren B."/>
        </authorList>
    </citation>
    <scope>NUCLEOTIDE SEQUENCE [LARGE SCALE GENOMIC DNA]</scope>
    <source>
        <strain evidence="1 2">CBS 43764</strain>
    </source>
</reference>
<dbReference type="AlphaFoldDB" id="A0A0D2A0T9"/>
<dbReference type="Proteomes" id="UP000053259">
    <property type="component" value="Unassembled WGS sequence"/>
</dbReference>
<evidence type="ECO:0000313" key="1">
    <source>
        <dbReference type="EMBL" id="KIV99914.1"/>
    </source>
</evidence>
<sequence>MLKSYAVAPVERLPCELIQHIFLLTDMDTNLPRASPLLSRSLLDQYILLKYCERAFARPSNSNQAVNYRERLERRQRQIKAFSMNWMTWSFFSSFLIWWKERSAAADMGHLDPGQFELELSDEKRQLQARRSNLSCPWLPEIVCPLPNKLLRGPFTPEKLAFIRCLLSISNASVDWASKESVRLSTAAKVEAILERNFEAVHLLSRNRRLAKAPNLELVKFAVIEGGCDRSIVFELMTAARQWGLRRWVDVELDAWVAREIAKGNPKARWLRLKLEELRFGNYPDPKTGDYAGDGLMVKRTTQVETNAIQEL</sequence>
<dbReference type="VEuPathDB" id="FungiDB:PV09_08441"/>
<dbReference type="HOGENOM" id="CLU_837133_0_0_1"/>
<accession>A0A0D2A0T9</accession>
<keyword evidence="2" id="KW-1185">Reference proteome</keyword>
<dbReference type="RefSeq" id="XP_016209784.1">
    <property type="nucleotide sequence ID" value="XM_016362336.1"/>
</dbReference>
<name>A0A0D2A0T9_9PEZI</name>
<dbReference type="EMBL" id="KN847569">
    <property type="protein sequence ID" value="KIV99914.1"/>
    <property type="molecule type" value="Genomic_DNA"/>
</dbReference>
<protein>
    <submittedName>
        <fullName evidence="1">Uncharacterized protein</fullName>
    </submittedName>
</protein>
<dbReference type="OrthoDB" id="4167490at2759"/>
<dbReference type="GeneID" id="27316414"/>